<organism evidence="3 4">
    <name type="scientific">Paragemmobacter kunshanensis</name>
    <dbReference type="NCBI Taxonomy" id="2583234"/>
    <lineage>
        <taxon>Bacteria</taxon>
        <taxon>Pseudomonadati</taxon>
        <taxon>Pseudomonadota</taxon>
        <taxon>Alphaproteobacteria</taxon>
        <taxon>Rhodobacterales</taxon>
        <taxon>Paracoccaceae</taxon>
        <taxon>Paragemmobacter</taxon>
    </lineage>
</organism>
<keyword evidence="2" id="KW-0812">Transmembrane</keyword>
<feature type="region of interest" description="Disordered" evidence="1">
    <location>
        <begin position="131"/>
        <end position="204"/>
    </location>
</feature>
<sequence length="318" mass="32095">MQIQTRNRKSAADRQPKGRALFALADRREAPFAAIFAGVMIGMAAWVKSAFGAAELSAPEGPGAPAAPDQATAARADMAPAPVKPLLAQTPVLEEPPAPGDLPEAGMVADLGRIGRGPGALDLSRFFPQAEPVPDLPALPGGDPGAGRPGARGPGPLPDGAAFPGAGAAPGPAEGPGSRGGSPGTGPGTGAGTAPDNPAETDPGPIAFEQLFARLAQVVAPFGPETLRDIGTLAIGDWISQHELRRLRGEETADPGLAALRLREDRSHDLLSNPDSREAFLQSHFPAADADAPPPVALTETGAEATSSLVPDSPAGLL</sequence>
<feature type="compositionally biased region" description="Low complexity" evidence="1">
    <location>
        <begin position="158"/>
        <end position="176"/>
    </location>
</feature>
<protein>
    <submittedName>
        <fullName evidence="3">Uncharacterized protein</fullName>
    </submittedName>
</protein>
<evidence type="ECO:0000256" key="2">
    <source>
        <dbReference type="SAM" id="Phobius"/>
    </source>
</evidence>
<proteinExistence type="predicted"/>
<feature type="compositionally biased region" description="Gly residues" evidence="1">
    <location>
        <begin position="142"/>
        <end position="153"/>
    </location>
</feature>
<feature type="transmembrane region" description="Helical" evidence="2">
    <location>
        <begin position="30"/>
        <end position="47"/>
    </location>
</feature>
<accession>A0A6M1TTX0</accession>
<feature type="region of interest" description="Disordered" evidence="1">
    <location>
        <begin position="286"/>
        <end position="318"/>
    </location>
</feature>
<dbReference type="RefSeq" id="WP_165050615.1">
    <property type="nucleotide sequence ID" value="NZ_JAALFE010000011.1"/>
</dbReference>
<dbReference type="EMBL" id="JAALFE010000011">
    <property type="protein sequence ID" value="NGQ91748.1"/>
    <property type="molecule type" value="Genomic_DNA"/>
</dbReference>
<reference evidence="3 4" key="1">
    <citation type="submission" date="2020-02" db="EMBL/GenBank/DDBJ databases">
        <title>Rhodobacter translucens sp. nov., a novel bacterium isolated from activated sludge.</title>
        <authorList>
            <person name="Liu J."/>
        </authorList>
    </citation>
    <scope>NUCLEOTIDE SEQUENCE [LARGE SCALE GENOMIC DNA]</scope>
    <source>
        <strain evidence="3 4">HX-7-19</strain>
    </source>
</reference>
<comment type="caution">
    <text evidence="3">The sequence shown here is derived from an EMBL/GenBank/DDBJ whole genome shotgun (WGS) entry which is preliminary data.</text>
</comment>
<feature type="compositionally biased region" description="Gly residues" evidence="1">
    <location>
        <begin position="177"/>
        <end position="191"/>
    </location>
</feature>
<dbReference type="Proteomes" id="UP000474758">
    <property type="component" value="Unassembled WGS sequence"/>
</dbReference>
<keyword evidence="4" id="KW-1185">Reference proteome</keyword>
<keyword evidence="2" id="KW-1133">Transmembrane helix</keyword>
<evidence type="ECO:0000313" key="3">
    <source>
        <dbReference type="EMBL" id="NGQ91748.1"/>
    </source>
</evidence>
<name>A0A6M1TTX0_9RHOB</name>
<dbReference type="AlphaFoldDB" id="A0A6M1TTX0"/>
<keyword evidence="2" id="KW-0472">Membrane</keyword>
<gene>
    <name evidence="3" type="ORF">G5V65_12650</name>
</gene>
<evidence type="ECO:0000256" key="1">
    <source>
        <dbReference type="SAM" id="MobiDB-lite"/>
    </source>
</evidence>
<evidence type="ECO:0000313" key="4">
    <source>
        <dbReference type="Proteomes" id="UP000474758"/>
    </source>
</evidence>
<feature type="region of interest" description="Disordered" evidence="1">
    <location>
        <begin position="57"/>
        <end position="77"/>
    </location>
</feature>